<keyword evidence="3" id="KW-1185">Reference proteome</keyword>
<gene>
    <name evidence="2" type="ORF">VSR74_00380</name>
</gene>
<organism evidence="2 3">
    <name type="scientific">Pseudocitrobacter cyperus</name>
    <dbReference type="NCBI Taxonomy" id="3112843"/>
    <lineage>
        <taxon>Bacteria</taxon>
        <taxon>Pseudomonadati</taxon>
        <taxon>Pseudomonadota</taxon>
        <taxon>Gammaproteobacteria</taxon>
        <taxon>Enterobacterales</taxon>
        <taxon>Enterobacteriaceae</taxon>
        <taxon>Pseudocitrobacter</taxon>
    </lineage>
</organism>
<name>A0ABV0HCP1_9ENTR</name>
<feature type="chain" id="PRO_5045216511" evidence="1">
    <location>
        <begin position="24"/>
        <end position="238"/>
    </location>
</feature>
<feature type="signal peptide" evidence="1">
    <location>
        <begin position="1"/>
        <end position="23"/>
    </location>
</feature>
<proteinExistence type="predicted"/>
<keyword evidence="1" id="KW-0732">Signal</keyword>
<comment type="caution">
    <text evidence="2">The sequence shown here is derived from an EMBL/GenBank/DDBJ whole genome shotgun (WGS) entry which is preliminary data.</text>
</comment>
<protein>
    <submittedName>
        <fullName evidence="2">Uncharacterized protein</fullName>
    </submittedName>
</protein>
<dbReference type="EMBL" id="JAYMYY010000001">
    <property type="protein sequence ID" value="MEO3988286.1"/>
    <property type="molecule type" value="Genomic_DNA"/>
</dbReference>
<dbReference type="Proteomes" id="UP001444146">
    <property type="component" value="Unassembled WGS sequence"/>
</dbReference>
<reference evidence="2 3" key="1">
    <citation type="submission" date="2024-01" db="EMBL/GenBank/DDBJ databases">
        <title>Pseudocitrobacter sp. Endophytic strain Cyp-38L.</title>
        <authorList>
            <person name="Amer M.A."/>
            <person name="Hamed S.M."/>
        </authorList>
    </citation>
    <scope>NUCLEOTIDE SEQUENCE [LARGE SCALE GENOMIC DNA]</scope>
    <source>
        <strain evidence="2 3">Cyp38S</strain>
    </source>
</reference>
<dbReference type="RefSeq" id="WP_347792861.1">
    <property type="nucleotide sequence ID" value="NZ_JAYMYY010000001.1"/>
</dbReference>
<evidence type="ECO:0000313" key="3">
    <source>
        <dbReference type="Proteomes" id="UP001444146"/>
    </source>
</evidence>
<evidence type="ECO:0000313" key="2">
    <source>
        <dbReference type="EMBL" id="MEO3988286.1"/>
    </source>
</evidence>
<evidence type="ECO:0000256" key="1">
    <source>
        <dbReference type="SAM" id="SignalP"/>
    </source>
</evidence>
<accession>A0ABV0HCP1</accession>
<sequence>MKNNSETFFITLMLLLVSRIAMADPIEPNDDSCRQYEQYARWVKQGSGSDEQKLMRLNRYINYYYDEYASSCDSFDKDKDEYLQRVFAYVQSSFPVTPSLVLECTTITDDDICDGDRDWTSHLFLLSDERKLRRPLPFKSNEVFLPYSKMYIPDMEMFVSFARYRYSLTGVYYYFHSGSKSQHIKLLPGPQKGEFVSLDTKKINEQGTIACQRSDSCSRLTAIYKRDDYHYLKAVWYY</sequence>